<dbReference type="OrthoDB" id="7618855at2"/>
<dbReference type="Pfam" id="PF09933">
    <property type="entry name" value="DUF2165"/>
    <property type="match status" value="1"/>
</dbReference>
<feature type="transmembrane region" description="Helical" evidence="1">
    <location>
        <begin position="141"/>
        <end position="159"/>
    </location>
</feature>
<sequence>MNPKQIKSLFAAFFSLYFFLLAFNNLSDYASNQAFVKGVLSMEDVFSNPANQWRAIPWDWAVPLFYGLIIIWELGTAFVLGVGAVLMFRHSEKDSLKFEQGKRWVSTGYVMSFVQWFVFFVTIASEWFLMWQSETWNAQGTAFALTGITLLLLLFHHLVPEKN</sequence>
<evidence type="ECO:0000313" key="2">
    <source>
        <dbReference type="EMBL" id="EKB50108.1"/>
    </source>
</evidence>
<keyword evidence="1" id="KW-1133">Transmembrane helix</keyword>
<evidence type="ECO:0000313" key="3">
    <source>
        <dbReference type="Proteomes" id="UP000004478"/>
    </source>
</evidence>
<feature type="transmembrane region" description="Helical" evidence="1">
    <location>
        <begin position="65"/>
        <end position="88"/>
    </location>
</feature>
<keyword evidence="3" id="KW-1185">Reference proteome</keyword>
<keyword evidence="1" id="KW-0812">Transmembrane</keyword>
<evidence type="ECO:0000256" key="1">
    <source>
        <dbReference type="SAM" id="Phobius"/>
    </source>
</evidence>
<dbReference type="Proteomes" id="UP000004478">
    <property type="component" value="Unassembled WGS sequence"/>
</dbReference>
<gene>
    <name evidence="2" type="ORF">B879_01252</name>
</gene>
<dbReference type="RefSeq" id="WP_009184292.1">
    <property type="nucleotide sequence ID" value="NZ_AMGM01000013.1"/>
</dbReference>
<keyword evidence="1" id="KW-0472">Membrane</keyword>
<organism evidence="2 3">
    <name type="scientific">Cecembia lonarensis (strain CCUG 58316 / KCTC 22772 / LW9)</name>
    <dbReference type="NCBI Taxonomy" id="1225176"/>
    <lineage>
        <taxon>Bacteria</taxon>
        <taxon>Pseudomonadati</taxon>
        <taxon>Bacteroidota</taxon>
        <taxon>Cytophagia</taxon>
        <taxon>Cytophagales</taxon>
        <taxon>Cyclobacteriaceae</taxon>
        <taxon>Cecembia</taxon>
    </lineage>
</organism>
<dbReference type="InterPro" id="IPR018681">
    <property type="entry name" value="DUF2165_transmembrane"/>
</dbReference>
<name>K1LIK4_CECL9</name>
<comment type="caution">
    <text evidence="2">The sequence shown here is derived from an EMBL/GenBank/DDBJ whole genome shotgun (WGS) entry which is preliminary data.</text>
</comment>
<reference evidence="2 3" key="1">
    <citation type="journal article" date="2012" name="J. Bacteriol.">
        <title>Draft Genome Sequence of Cecembia lonarensis Strain LW9T, Isolated from Lonar Lake, a Haloalkaline Lake in India.</title>
        <authorList>
            <person name="Shivaji S."/>
            <person name="Ara S."/>
            <person name="Singh A."/>
            <person name="Pinnaka A.K."/>
        </authorList>
    </citation>
    <scope>NUCLEOTIDE SEQUENCE [LARGE SCALE GENOMIC DNA]</scope>
    <source>
        <strain evidence="2 3">LW9</strain>
    </source>
</reference>
<dbReference type="EMBL" id="AMGM01000013">
    <property type="protein sequence ID" value="EKB50108.1"/>
    <property type="molecule type" value="Genomic_DNA"/>
</dbReference>
<evidence type="ECO:0008006" key="4">
    <source>
        <dbReference type="Google" id="ProtNLM"/>
    </source>
</evidence>
<feature type="transmembrane region" description="Helical" evidence="1">
    <location>
        <begin position="109"/>
        <end position="129"/>
    </location>
</feature>
<dbReference type="AlphaFoldDB" id="K1LIK4"/>
<accession>K1LIK4</accession>
<proteinExistence type="predicted"/>
<protein>
    <recommendedName>
        <fullName evidence="4">Small integral membrane protein</fullName>
    </recommendedName>
</protein>